<protein>
    <submittedName>
        <fullName evidence="1">Uncharacterized protein</fullName>
    </submittedName>
</protein>
<dbReference type="EMBL" id="JBBPBN010000565">
    <property type="protein sequence ID" value="KAK8484494.1"/>
    <property type="molecule type" value="Genomic_DNA"/>
</dbReference>
<sequence>MVEEQNLMVGLGEASLVGEVIPGKVGSKRWDSWVKAHLDYKRMGSVGLIQCELDVAAEEWEGMVGDGMAQLPLKGVSGYCE</sequence>
<gene>
    <name evidence="1" type="ORF">V6N11_063415</name>
</gene>
<reference evidence="1 2" key="1">
    <citation type="journal article" date="2024" name="G3 (Bethesda)">
        <title>Genome assembly of Hibiscus sabdariffa L. provides insights into metabolisms of medicinal natural products.</title>
        <authorList>
            <person name="Kim T."/>
        </authorList>
    </citation>
    <scope>NUCLEOTIDE SEQUENCE [LARGE SCALE GENOMIC DNA]</scope>
    <source>
        <strain evidence="1">TK-2024</strain>
        <tissue evidence="1">Old leaves</tissue>
    </source>
</reference>
<keyword evidence="2" id="KW-1185">Reference proteome</keyword>
<comment type="caution">
    <text evidence="1">The sequence shown here is derived from an EMBL/GenBank/DDBJ whole genome shotgun (WGS) entry which is preliminary data.</text>
</comment>
<accession>A0ABR1ZUU7</accession>
<organism evidence="1 2">
    <name type="scientific">Hibiscus sabdariffa</name>
    <name type="common">roselle</name>
    <dbReference type="NCBI Taxonomy" id="183260"/>
    <lineage>
        <taxon>Eukaryota</taxon>
        <taxon>Viridiplantae</taxon>
        <taxon>Streptophyta</taxon>
        <taxon>Embryophyta</taxon>
        <taxon>Tracheophyta</taxon>
        <taxon>Spermatophyta</taxon>
        <taxon>Magnoliopsida</taxon>
        <taxon>eudicotyledons</taxon>
        <taxon>Gunneridae</taxon>
        <taxon>Pentapetalae</taxon>
        <taxon>rosids</taxon>
        <taxon>malvids</taxon>
        <taxon>Malvales</taxon>
        <taxon>Malvaceae</taxon>
        <taxon>Malvoideae</taxon>
        <taxon>Hibiscus</taxon>
    </lineage>
</organism>
<dbReference type="Proteomes" id="UP001396334">
    <property type="component" value="Unassembled WGS sequence"/>
</dbReference>
<name>A0ABR1ZUU7_9ROSI</name>
<evidence type="ECO:0000313" key="1">
    <source>
        <dbReference type="EMBL" id="KAK8484494.1"/>
    </source>
</evidence>
<proteinExistence type="predicted"/>
<evidence type="ECO:0000313" key="2">
    <source>
        <dbReference type="Proteomes" id="UP001396334"/>
    </source>
</evidence>